<feature type="domain" description="HTH araC/xylS-type" evidence="4">
    <location>
        <begin position="181"/>
        <end position="279"/>
    </location>
</feature>
<organism evidence="5 6">
    <name type="scientific">Porcincola intestinalis</name>
    <dbReference type="NCBI Taxonomy" id="2606632"/>
    <lineage>
        <taxon>Bacteria</taxon>
        <taxon>Bacillati</taxon>
        <taxon>Bacillota</taxon>
        <taxon>Clostridia</taxon>
        <taxon>Lachnospirales</taxon>
        <taxon>Lachnospiraceae</taxon>
        <taxon>Porcincola</taxon>
    </lineage>
</organism>
<keyword evidence="6" id="KW-1185">Reference proteome</keyword>
<dbReference type="SUPFAM" id="SSF51215">
    <property type="entry name" value="Regulatory protein AraC"/>
    <property type="match status" value="1"/>
</dbReference>
<dbReference type="InterPro" id="IPR018060">
    <property type="entry name" value="HTH_AraC"/>
</dbReference>
<dbReference type="Gene3D" id="1.10.10.60">
    <property type="entry name" value="Homeodomain-like"/>
    <property type="match status" value="1"/>
</dbReference>
<keyword evidence="2" id="KW-0238">DNA-binding</keyword>
<keyword evidence="1" id="KW-0805">Transcription regulation</keyword>
<reference evidence="5 6" key="1">
    <citation type="submission" date="2019-08" db="EMBL/GenBank/DDBJ databases">
        <title>In-depth cultivation of the pig gut microbiome towards novel bacterial diversity and tailored functional studies.</title>
        <authorList>
            <person name="Wylensek D."/>
            <person name="Hitch T.C.A."/>
            <person name="Clavel T."/>
        </authorList>
    </citation>
    <scope>NUCLEOTIDE SEQUENCE [LARGE SCALE GENOMIC DNA]</scope>
    <source>
        <strain evidence="5 6">Oil+RF-744-WCA-WT-11</strain>
    </source>
</reference>
<evidence type="ECO:0000313" key="6">
    <source>
        <dbReference type="Proteomes" id="UP000481852"/>
    </source>
</evidence>
<proteinExistence type="predicted"/>
<dbReference type="InterPro" id="IPR018062">
    <property type="entry name" value="HTH_AraC-typ_CS"/>
</dbReference>
<dbReference type="GO" id="GO:0003700">
    <property type="term" value="F:DNA-binding transcription factor activity"/>
    <property type="evidence" value="ECO:0007669"/>
    <property type="project" value="InterPro"/>
</dbReference>
<gene>
    <name evidence="5" type="ORF">FYJ35_09465</name>
</gene>
<evidence type="ECO:0000256" key="2">
    <source>
        <dbReference type="ARBA" id="ARBA00023125"/>
    </source>
</evidence>
<dbReference type="Pfam" id="PF02311">
    <property type="entry name" value="AraC_binding"/>
    <property type="match status" value="1"/>
</dbReference>
<dbReference type="InterPro" id="IPR003313">
    <property type="entry name" value="AraC-bd"/>
</dbReference>
<dbReference type="InterPro" id="IPR014710">
    <property type="entry name" value="RmlC-like_jellyroll"/>
</dbReference>
<accession>A0A6L5X766</accession>
<name>A0A6L5X766_9FIRM</name>
<dbReference type="PROSITE" id="PS01124">
    <property type="entry name" value="HTH_ARAC_FAMILY_2"/>
    <property type="match status" value="1"/>
</dbReference>
<dbReference type="SMART" id="SM00342">
    <property type="entry name" value="HTH_ARAC"/>
    <property type="match status" value="1"/>
</dbReference>
<dbReference type="Proteomes" id="UP000481852">
    <property type="component" value="Unassembled WGS sequence"/>
</dbReference>
<dbReference type="PANTHER" id="PTHR43280">
    <property type="entry name" value="ARAC-FAMILY TRANSCRIPTIONAL REGULATOR"/>
    <property type="match status" value="1"/>
</dbReference>
<dbReference type="SUPFAM" id="SSF46689">
    <property type="entry name" value="Homeodomain-like"/>
    <property type="match status" value="1"/>
</dbReference>
<evidence type="ECO:0000256" key="1">
    <source>
        <dbReference type="ARBA" id="ARBA00023015"/>
    </source>
</evidence>
<dbReference type="AlphaFoldDB" id="A0A6L5X766"/>
<dbReference type="GO" id="GO:0043565">
    <property type="term" value="F:sequence-specific DNA binding"/>
    <property type="evidence" value="ECO:0007669"/>
    <property type="project" value="InterPro"/>
</dbReference>
<dbReference type="PROSITE" id="PS00041">
    <property type="entry name" value="HTH_ARAC_FAMILY_1"/>
    <property type="match status" value="1"/>
</dbReference>
<dbReference type="Pfam" id="PF12833">
    <property type="entry name" value="HTH_18"/>
    <property type="match status" value="1"/>
</dbReference>
<keyword evidence="3" id="KW-0804">Transcription</keyword>
<dbReference type="EMBL" id="VULZ01000010">
    <property type="protein sequence ID" value="MSS15258.1"/>
    <property type="molecule type" value="Genomic_DNA"/>
</dbReference>
<evidence type="ECO:0000259" key="4">
    <source>
        <dbReference type="PROSITE" id="PS01124"/>
    </source>
</evidence>
<sequence length="309" mass="35617">MDNYQEKYTLESVDYGSQLRGKSFVTSIGFSAWHWHYEYELMLVLKGKVTLRSEKWTGSVTEGNLVLVNSKELHSIVGGNEVNLCGFVQLSPDLFRSGTEDKRQFRFFLNSMNQDEQPEEGIVSIRNHVSRILMCTLIEKEQTAYRLRGEMYSLVADLVEGADYDILMRRQKEETGSEELLDMIDYIRRHVAEDHLSVLLAHEFGVGEKTLYRCFKAGLGMSVRDFIEEMRVQQARKLLRTTDHDMPFIIDACGFGSEKTFYRAFQKLTGQTPLSYRKSDGGNTGHAEVRGYLDYERYEALDLLKGFLS</sequence>
<evidence type="ECO:0000256" key="3">
    <source>
        <dbReference type="ARBA" id="ARBA00023163"/>
    </source>
</evidence>
<protein>
    <submittedName>
        <fullName evidence="5">AraC family transcriptional regulator</fullName>
    </submittedName>
</protein>
<dbReference type="InterPro" id="IPR009057">
    <property type="entry name" value="Homeodomain-like_sf"/>
</dbReference>
<evidence type="ECO:0000313" key="5">
    <source>
        <dbReference type="EMBL" id="MSS15258.1"/>
    </source>
</evidence>
<dbReference type="RefSeq" id="WP_154525930.1">
    <property type="nucleotide sequence ID" value="NZ_VULZ01000010.1"/>
</dbReference>
<dbReference type="PANTHER" id="PTHR43280:SF2">
    <property type="entry name" value="HTH-TYPE TRANSCRIPTIONAL REGULATOR EXSA"/>
    <property type="match status" value="1"/>
</dbReference>
<dbReference type="InterPro" id="IPR037923">
    <property type="entry name" value="HTH-like"/>
</dbReference>
<dbReference type="Gene3D" id="2.60.120.10">
    <property type="entry name" value="Jelly Rolls"/>
    <property type="match status" value="1"/>
</dbReference>
<comment type="caution">
    <text evidence="5">The sequence shown here is derived from an EMBL/GenBank/DDBJ whole genome shotgun (WGS) entry which is preliminary data.</text>
</comment>